<accession>A0A2I2F2L1</accession>
<dbReference type="RefSeq" id="XP_024668861.1">
    <property type="nucleotide sequence ID" value="XM_024816882.1"/>
</dbReference>
<evidence type="ECO:0000313" key="2">
    <source>
        <dbReference type="EMBL" id="PLB34849.1"/>
    </source>
</evidence>
<dbReference type="OrthoDB" id="4983586at2759"/>
<keyword evidence="1" id="KW-0732">Signal</keyword>
<feature type="chain" id="PRO_5014139343" evidence="1">
    <location>
        <begin position="20"/>
        <end position="91"/>
    </location>
</feature>
<organism evidence="2 3">
    <name type="scientific">Aspergillus candidus</name>
    <dbReference type="NCBI Taxonomy" id="41067"/>
    <lineage>
        <taxon>Eukaryota</taxon>
        <taxon>Fungi</taxon>
        <taxon>Dikarya</taxon>
        <taxon>Ascomycota</taxon>
        <taxon>Pezizomycotina</taxon>
        <taxon>Eurotiomycetes</taxon>
        <taxon>Eurotiomycetidae</taxon>
        <taxon>Eurotiales</taxon>
        <taxon>Aspergillaceae</taxon>
        <taxon>Aspergillus</taxon>
        <taxon>Aspergillus subgen. Circumdati</taxon>
    </lineage>
</organism>
<evidence type="ECO:0000256" key="1">
    <source>
        <dbReference type="SAM" id="SignalP"/>
    </source>
</evidence>
<proteinExistence type="predicted"/>
<protein>
    <submittedName>
        <fullName evidence="2">Uncharacterized protein</fullName>
    </submittedName>
</protein>
<sequence length="91" mass="9527">MQLTNTLLTIMAAALVVTAAPPPKPENNEIEARWDCPNGWSTCGECNGTSCHIAFWNNDCDVGKCTVQSGGGDGKLCGVRDDGKTVCPGRG</sequence>
<name>A0A2I2F2L1_ASPCN</name>
<keyword evidence="3" id="KW-1185">Reference proteome</keyword>
<feature type="signal peptide" evidence="1">
    <location>
        <begin position="1"/>
        <end position="19"/>
    </location>
</feature>
<dbReference type="AlphaFoldDB" id="A0A2I2F2L1"/>
<reference evidence="2 3" key="1">
    <citation type="submission" date="2017-12" db="EMBL/GenBank/DDBJ databases">
        <authorList>
            <consortium name="DOE Joint Genome Institute"/>
            <person name="Haridas S."/>
            <person name="Kjaerbolling I."/>
            <person name="Vesth T.C."/>
            <person name="Frisvad J.C."/>
            <person name="Nybo J.L."/>
            <person name="Theobald S."/>
            <person name="Kuo A."/>
            <person name="Bowyer P."/>
            <person name="Matsuda Y."/>
            <person name="Mondo S."/>
            <person name="Lyhne E.K."/>
            <person name="Kogle M.E."/>
            <person name="Clum A."/>
            <person name="Lipzen A."/>
            <person name="Salamov A."/>
            <person name="Ngan C.Y."/>
            <person name="Daum C."/>
            <person name="Chiniquy J."/>
            <person name="Barry K."/>
            <person name="LaButti K."/>
            <person name="Simmons B.A."/>
            <person name="Magnuson J.K."/>
            <person name="Mortensen U.H."/>
            <person name="Larsen T.O."/>
            <person name="Grigoriev I.V."/>
            <person name="Baker S.E."/>
            <person name="Andersen M.R."/>
            <person name="Nordberg H.P."/>
            <person name="Cantor M.N."/>
            <person name="Hua S.X."/>
        </authorList>
    </citation>
    <scope>NUCLEOTIDE SEQUENCE [LARGE SCALE GENOMIC DNA]</scope>
    <source>
        <strain evidence="2 3">CBS 102.13</strain>
    </source>
</reference>
<dbReference type="GeneID" id="36524042"/>
<evidence type="ECO:0000313" key="3">
    <source>
        <dbReference type="Proteomes" id="UP000234585"/>
    </source>
</evidence>
<dbReference type="EMBL" id="KZ559171">
    <property type="protein sequence ID" value="PLB34849.1"/>
    <property type="molecule type" value="Genomic_DNA"/>
</dbReference>
<dbReference type="Proteomes" id="UP000234585">
    <property type="component" value="Unassembled WGS sequence"/>
</dbReference>
<gene>
    <name evidence="2" type="ORF">BDW47DRAFT_128655</name>
</gene>